<evidence type="ECO:0000313" key="3">
    <source>
        <dbReference type="EMBL" id="KAK3208644.1"/>
    </source>
</evidence>
<sequence length="264" mass="28492">MIFGYINLALWADEIRVNMAESQRSPPANIVSVRGQRLSGATKVRSSHLSKAVLYLKSTPTVSTSSLVTTHQPGYCRTLLLVAMFALVRTTLVNVVAFLLQSMFLIAAAQEERHLNITAISAANGRSTIECWQITRPFDISTDPGTAGTAAQQLGDLTNLTFTILPPRFDGGLHNAPFVQYVAFTSGVAVVSLPDSKEKATVIGGKYGLIIAADIASVSNQGHITRYPTDSTTTALQIRMKDNTPPKHSILHPGACRKNELSEL</sequence>
<comment type="caution">
    <text evidence="3">The sequence shown here is derived from an EMBL/GenBank/DDBJ whole genome shotgun (WGS) entry which is preliminary data.</text>
</comment>
<evidence type="ECO:0000313" key="4">
    <source>
        <dbReference type="Proteomes" id="UP001280581"/>
    </source>
</evidence>
<keyword evidence="2" id="KW-0812">Transmembrane</keyword>
<dbReference type="EMBL" id="WVTA01000007">
    <property type="protein sequence ID" value="KAK3208644.1"/>
    <property type="molecule type" value="Genomic_DNA"/>
</dbReference>
<dbReference type="Proteomes" id="UP001280581">
    <property type="component" value="Unassembled WGS sequence"/>
</dbReference>
<proteinExistence type="predicted"/>
<feature type="transmembrane region" description="Helical" evidence="2">
    <location>
        <begin position="79"/>
        <end position="100"/>
    </location>
</feature>
<keyword evidence="4" id="KW-1185">Reference proteome</keyword>
<protein>
    <submittedName>
        <fullName evidence="3">Uncharacterized protein</fullName>
    </submittedName>
</protein>
<keyword evidence="2" id="KW-0472">Membrane</keyword>
<name>A0AAN6M098_9PLEO</name>
<evidence type="ECO:0000256" key="2">
    <source>
        <dbReference type="SAM" id="Phobius"/>
    </source>
</evidence>
<evidence type="ECO:0000256" key="1">
    <source>
        <dbReference type="SAM" id="MobiDB-lite"/>
    </source>
</evidence>
<reference evidence="3 4" key="1">
    <citation type="submission" date="2021-02" db="EMBL/GenBank/DDBJ databases">
        <title>Genome assembly of Pseudopithomyces chartarum.</title>
        <authorList>
            <person name="Jauregui R."/>
            <person name="Singh J."/>
            <person name="Voisey C."/>
        </authorList>
    </citation>
    <scope>NUCLEOTIDE SEQUENCE [LARGE SCALE GENOMIC DNA]</scope>
    <source>
        <strain evidence="3 4">AGR01</strain>
    </source>
</reference>
<accession>A0AAN6M098</accession>
<feature type="region of interest" description="Disordered" evidence="1">
    <location>
        <begin position="243"/>
        <end position="264"/>
    </location>
</feature>
<dbReference type="AlphaFoldDB" id="A0AAN6M098"/>
<organism evidence="3 4">
    <name type="scientific">Pseudopithomyces chartarum</name>
    <dbReference type="NCBI Taxonomy" id="1892770"/>
    <lineage>
        <taxon>Eukaryota</taxon>
        <taxon>Fungi</taxon>
        <taxon>Dikarya</taxon>
        <taxon>Ascomycota</taxon>
        <taxon>Pezizomycotina</taxon>
        <taxon>Dothideomycetes</taxon>
        <taxon>Pleosporomycetidae</taxon>
        <taxon>Pleosporales</taxon>
        <taxon>Massarineae</taxon>
        <taxon>Didymosphaeriaceae</taxon>
        <taxon>Pseudopithomyces</taxon>
    </lineage>
</organism>
<keyword evidence="2" id="KW-1133">Transmembrane helix</keyword>
<gene>
    <name evidence="3" type="ORF">GRF29_77g1433678</name>
</gene>